<feature type="compositionally biased region" description="Low complexity" evidence="2">
    <location>
        <begin position="1135"/>
        <end position="1145"/>
    </location>
</feature>
<dbReference type="PANTHER" id="PTHR10887">
    <property type="entry name" value="DNA2/NAM7 HELICASE FAMILY"/>
    <property type="match status" value="1"/>
</dbReference>
<keyword evidence="1" id="KW-0175">Coiled coil</keyword>
<dbReference type="Gene3D" id="3.40.50.300">
    <property type="entry name" value="P-loop containing nucleotide triphosphate hydrolases"/>
    <property type="match status" value="2"/>
</dbReference>
<feature type="region of interest" description="Disordered" evidence="2">
    <location>
        <begin position="1127"/>
        <end position="1244"/>
    </location>
</feature>
<name>A0AAV6GH31_9TELE</name>
<dbReference type="Pfam" id="PF12726">
    <property type="entry name" value="SEN1_N"/>
    <property type="match status" value="1"/>
</dbReference>
<dbReference type="PANTHER" id="PTHR10887:SF495">
    <property type="entry name" value="HELICASE SENATAXIN ISOFORM X1-RELATED"/>
    <property type="match status" value="1"/>
</dbReference>
<evidence type="ECO:0000256" key="2">
    <source>
        <dbReference type="SAM" id="MobiDB-lite"/>
    </source>
</evidence>
<feature type="compositionally biased region" description="Polar residues" evidence="2">
    <location>
        <begin position="1184"/>
        <end position="1207"/>
    </location>
</feature>
<keyword evidence="7" id="KW-1185">Reference proteome</keyword>
<feature type="region of interest" description="Disordered" evidence="2">
    <location>
        <begin position="1000"/>
        <end position="1069"/>
    </location>
</feature>
<dbReference type="Proteomes" id="UP000823561">
    <property type="component" value="Chromosome 12"/>
</dbReference>
<protein>
    <recommendedName>
        <fullName evidence="8">Helicase senataxin</fullName>
    </recommendedName>
</protein>
<proteinExistence type="predicted"/>
<feature type="domain" description="DNA2/NAM7 helicase-like C-terminal" evidence="5">
    <location>
        <begin position="1814"/>
        <end position="2009"/>
    </location>
</feature>
<dbReference type="CDD" id="cd18042">
    <property type="entry name" value="DEXXQc_SETX"/>
    <property type="match status" value="1"/>
</dbReference>
<dbReference type="CDD" id="cd18808">
    <property type="entry name" value="SF1_C_Upf1"/>
    <property type="match status" value="1"/>
</dbReference>
<dbReference type="InterPro" id="IPR045055">
    <property type="entry name" value="DNA2/NAM7-like"/>
</dbReference>
<dbReference type="Pfam" id="PF13086">
    <property type="entry name" value="AAA_11"/>
    <property type="match status" value="1"/>
</dbReference>
<dbReference type="Pfam" id="PF13087">
    <property type="entry name" value="AAA_12"/>
    <property type="match status" value="1"/>
</dbReference>
<dbReference type="InterPro" id="IPR041677">
    <property type="entry name" value="DNA2/NAM7_AAA_11"/>
</dbReference>
<sequence>MEICLWCTIERENVVEFLEQYATSSLSQDQFQTATEDLNNCADCVSEYHLARSQVPHLHKRLWVLETTRLLSRFSQMSEDELEEDLFIVEDNQERPVSKMTMGEFEAALRTPLVEILQYPYLLAHSKLSDMCLDALCRIESIDLKEKYKGIYLLLVHPNEKVRSWAIATARMLGCVDRDDFYDVEEVLACMFCVLELGISFSLEDSDPPSACNGKLAHMPTHLYDSSNVKNYWLGICMLLTVLDAQAMNSLFLGPNKQTNILQCILNAMEEDGREFDSTSDPFWPALQCFMVILDRLGPLSWGYIDPIKAFNTITDSCSYISEIETIRSNTRTNVKEEIEDEHLVTCSQMVYATFLQQKSSKSNRSHRAEGPDQQVYKEMASLVSLLHTELGKEMHLYNSTFLWFIPFVRSVMNMAELSIHYIQPVVQYLRDQVRKMVTKSAIWDKVTVFFAYLLVHVVEMLLTEGRMDILQHCSYMWIKIIVKGAMIDNLGTGVFELSVSSSSSMWGSGRSAGGALTSLSSTLHLACLKVIRLVLKEGGRLGSDVHPRALHFLNLLNKHLRDATPRGLSLSLSEQNELQHCLKHLAETFAKKVQMSASTAPSVSALPTPPAETAAMESPFVGQAHLNFIKEEPMSCSSPVRDMDCTSNVTSVKEELGVEIHHLKPDLGKLQAIRSRLHDNLPKMQAIMQNKPAGDDHVNPPSLISEGKRPPGSPRPSTSNCASDLPDEEEDDDEPLLVMQQHLIQGENDESEEESNASIIVISDEDMASVSCVESGDDMGPLFQIKKEQEHLVESPGRDFDGALSESQVFEFETQENVATAWSDTHFDLAGSSKGPISAGFETEFVKPKSPPKKVSSKKPKPPPPPIIEAQPLRKKQTSAARQVAQATNVKATVDTPSTSHGNTSTPVIVPPKKVRKLPEPTSTVERLGLKKRKRMAFDLSQRSRDSVEELRRHGQTVQVEKKVKRHRIPKPTPTHKTMGKNQKLLASQEMQFHRLSRNQLQKVPSQKQTTPLSPTRQAQTARSCMSEGKKQERNCNDSNLQSCDLDQRSNGSGDGTPTASVAEIDNGDVEERKDVFVGHDWNLTLCDPTDMELCSQMEQFDEENDNNNDYYDDVFLTQRDPVDMDIDDEEEPSLPSVPSLPVDQPKENISPSMLPSLPQPSTGPLPCTMHQSDDPLKPDIPSMTQKKARPSTTKIYTPSSRNDTLVQDMKLPPPKPKISHQALMPPPPVPPAKPRPSAPSIVRPPPILKAPPPPLRPVEPSYKPAPQPTPTYKTYPRAEASTSSSRQPLFSHTLRASILKANILKWKYSFFKEYKQFGPPEALCDLPLKPVPQTFPSFLDYYETFLPLLVTNTFEELVSDWLREDRVKLKLMVQSVDYGFLDTGLFTVTNANFTANLTPQQESQQFYPKEDDVVILWLPQNSPSYTHSPFSDEHKPDDCQPHFGVVSRSNVIIAGSRRDLKLKVQTLGNVLSVDKQQVQCEVIGSMLSAMRELNALCHIHDQSFISTILAPDKHFAHFLPASQLDPKFEGCNVDQAKAIDCGVSMVMSRQPTPKICMIHGPPGTGKSDTIVNLLYQLSQRGAADPSGQQRLHALVCAPSNAAVDNVMKKIIVFFKGQNKDGKHKGNCGDVNLVRLGSERTICEEVVAFSLDSQTRSRTVKAQVHAKSIEQKIADLEQNMDNLNHMCAMAQDPAKLAQLRDKNSKLNEEREKLSHQMKQCKSGRQNTQRLILQEANIICCTLSTSGSIVLELAFRRRGRVPFNCVIIDEAGQAKETETLIPLLFRCPSLVLVGDPNQLPPTVISQKVKELGFDQSLMARLYKCIHRLSPPRIHFLSQQYRMHPDICSFPSRYIYNNLLKTDRTIAQNRCSKEWACESYRVLDVADGQEMRERDSYFNPKEVKLTVELVQLVVERYQNRTCSQSLQKVIGVITPYSGQKFRIREALRKKNLTKVVVDTVDGFQGREMDCIIVSCVRASNEMGSIGFLGNRHRMNVTITRAKYSLFVLGHLRTLREHSDWKALIEDAESRGTIITTKEQHFKTDARKIFKRDPLPPHRTQDWPSNPSNRSQLSRSNSTPPYSNTSRVNLKFRAPQSTDRPRDPRPASSSTARGKDPTDRPRDPRLQGSSLNTAPSRHPNLSVSRDRHDSYEHERRRPSPNDLVSSSTVERSSSSHRTPSDYSRRERH</sequence>
<feature type="region of interest" description="Disordered" evidence="2">
    <location>
        <begin position="1265"/>
        <end position="1288"/>
    </location>
</feature>
<evidence type="ECO:0008006" key="8">
    <source>
        <dbReference type="Google" id="ProtNLM"/>
    </source>
</evidence>
<feature type="compositionally biased region" description="Basic and acidic residues" evidence="2">
    <location>
        <begin position="2142"/>
        <end position="2157"/>
    </location>
</feature>
<evidence type="ECO:0000259" key="4">
    <source>
        <dbReference type="Pfam" id="PF13086"/>
    </source>
</evidence>
<feature type="compositionally biased region" description="Polar residues" evidence="2">
    <location>
        <begin position="2060"/>
        <end position="2086"/>
    </location>
</feature>
<feature type="domain" description="DNA2/NAM7 helicase helicase" evidence="4">
    <location>
        <begin position="1534"/>
        <end position="1806"/>
    </location>
</feature>
<feature type="region of interest" description="Disordered" evidence="2">
    <location>
        <begin position="692"/>
        <end position="734"/>
    </location>
</feature>
<feature type="compositionally biased region" description="Polar residues" evidence="2">
    <location>
        <begin position="1038"/>
        <end position="1061"/>
    </location>
</feature>
<evidence type="ECO:0000313" key="6">
    <source>
        <dbReference type="EMBL" id="KAG5272126.1"/>
    </source>
</evidence>
<dbReference type="EMBL" id="JADWDJ010000012">
    <property type="protein sequence ID" value="KAG5272126.1"/>
    <property type="molecule type" value="Genomic_DNA"/>
</dbReference>
<dbReference type="InterPro" id="IPR024481">
    <property type="entry name" value="Helicase_Sen1_N"/>
</dbReference>
<feature type="compositionally biased region" description="Low complexity" evidence="2">
    <location>
        <begin position="2162"/>
        <end position="2175"/>
    </location>
</feature>
<organism evidence="6 7">
    <name type="scientific">Alosa alosa</name>
    <name type="common">allis shad</name>
    <dbReference type="NCBI Taxonomy" id="278164"/>
    <lineage>
        <taxon>Eukaryota</taxon>
        <taxon>Metazoa</taxon>
        <taxon>Chordata</taxon>
        <taxon>Craniata</taxon>
        <taxon>Vertebrata</taxon>
        <taxon>Euteleostomi</taxon>
        <taxon>Actinopterygii</taxon>
        <taxon>Neopterygii</taxon>
        <taxon>Teleostei</taxon>
        <taxon>Clupei</taxon>
        <taxon>Clupeiformes</taxon>
        <taxon>Clupeoidei</taxon>
        <taxon>Clupeidae</taxon>
        <taxon>Alosa</taxon>
    </lineage>
</organism>
<dbReference type="InterPro" id="IPR041679">
    <property type="entry name" value="DNA2/NAM7-like_C"/>
</dbReference>
<feature type="compositionally biased region" description="Basic residues" evidence="2">
    <location>
        <begin position="851"/>
        <end position="862"/>
    </location>
</feature>
<gene>
    <name evidence="6" type="ORF">AALO_G00161940</name>
</gene>
<dbReference type="GO" id="GO:0006369">
    <property type="term" value="P:termination of RNA polymerase II transcription"/>
    <property type="evidence" value="ECO:0007669"/>
    <property type="project" value="TreeGrafter"/>
</dbReference>
<feature type="compositionally biased region" description="Basic and acidic residues" evidence="2">
    <location>
        <begin position="2111"/>
        <end position="2123"/>
    </location>
</feature>
<feature type="compositionally biased region" description="Basic and acidic residues" evidence="2">
    <location>
        <begin position="2176"/>
        <end position="2186"/>
    </location>
</feature>
<dbReference type="InterPro" id="IPR027417">
    <property type="entry name" value="P-loop_NTPase"/>
</dbReference>
<dbReference type="InterPro" id="IPR047187">
    <property type="entry name" value="SF1_C_Upf1"/>
</dbReference>
<dbReference type="GO" id="GO:0016604">
    <property type="term" value="C:nuclear body"/>
    <property type="evidence" value="ECO:0007669"/>
    <property type="project" value="TreeGrafter"/>
</dbReference>
<feature type="compositionally biased region" description="Polar residues" evidence="2">
    <location>
        <begin position="1000"/>
        <end position="1025"/>
    </location>
</feature>
<feature type="compositionally biased region" description="Pro residues" evidence="2">
    <location>
        <begin position="1226"/>
        <end position="1244"/>
    </location>
</feature>
<feature type="region of interest" description="Disordered" evidence="2">
    <location>
        <begin position="2043"/>
        <end position="2186"/>
    </location>
</feature>
<evidence type="ECO:0000313" key="7">
    <source>
        <dbReference type="Proteomes" id="UP000823561"/>
    </source>
</evidence>
<accession>A0AAV6GH31</accession>
<reference evidence="6" key="1">
    <citation type="submission" date="2020-10" db="EMBL/GenBank/DDBJ databases">
        <title>Chromosome-scale genome assembly of the Allis shad, Alosa alosa.</title>
        <authorList>
            <person name="Margot Z."/>
            <person name="Christophe K."/>
            <person name="Cabau C."/>
            <person name="Louis A."/>
            <person name="Berthelot C."/>
            <person name="Parey E."/>
            <person name="Roest Crollius H."/>
            <person name="Montfort J."/>
            <person name="Robinson-Rechavi M."/>
            <person name="Bucao C."/>
            <person name="Bouchez O."/>
            <person name="Gislard M."/>
            <person name="Lluch J."/>
            <person name="Milhes M."/>
            <person name="Lampietro C."/>
            <person name="Lopez Roques C."/>
            <person name="Donnadieu C."/>
            <person name="Braasch I."/>
            <person name="Desvignes T."/>
            <person name="Postlethwait J."/>
            <person name="Bobe J."/>
            <person name="Guiguen Y."/>
        </authorList>
    </citation>
    <scope>NUCLEOTIDE SEQUENCE</scope>
    <source>
        <strain evidence="6">M-15738</strain>
        <tissue evidence="6">Blood</tissue>
    </source>
</reference>
<feature type="region of interest" description="Disordered" evidence="2">
    <location>
        <begin position="843"/>
        <end position="881"/>
    </location>
</feature>
<dbReference type="GO" id="GO:0001147">
    <property type="term" value="F:transcription termination site sequence-specific DNA binding"/>
    <property type="evidence" value="ECO:0007669"/>
    <property type="project" value="TreeGrafter"/>
</dbReference>
<dbReference type="SUPFAM" id="SSF52540">
    <property type="entry name" value="P-loop containing nucleoside triphosphate hydrolases"/>
    <property type="match status" value="1"/>
</dbReference>
<feature type="compositionally biased region" description="Basic and acidic residues" evidence="2">
    <location>
        <begin position="944"/>
        <end position="954"/>
    </location>
</feature>
<feature type="region of interest" description="Disordered" evidence="2">
    <location>
        <begin position="944"/>
        <end position="984"/>
    </location>
</feature>
<evidence type="ECO:0000256" key="1">
    <source>
        <dbReference type="SAM" id="Coils"/>
    </source>
</evidence>
<comment type="caution">
    <text evidence="6">The sequence shown here is derived from an EMBL/GenBank/DDBJ whole genome shotgun (WGS) entry which is preliminary data.</text>
</comment>
<feature type="compositionally biased region" description="Basic and acidic residues" evidence="2">
    <location>
        <begin position="2043"/>
        <end position="2059"/>
    </location>
</feature>
<feature type="coiled-coil region" evidence="1">
    <location>
        <begin position="1660"/>
        <end position="1724"/>
    </location>
</feature>
<feature type="compositionally biased region" description="Polar residues" evidence="2">
    <location>
        <begin position="2125"/>
        <end position="2141"/>
    </location>
</feature>
<evidence type="ECO:0000259" key="5">
    <source>
        <dbReference type="Pfam" id="PF13087"/>
    </source>
</evidence>
<feature type="domain" description="Helicase Sen1 N-terminal" evidence="3">
    <location>
        <begin position="36"/>
        <end position="337"/>
    </location>
</feature>
<dbReference type="FunFam" id="3.40.50.300:FF:000810">
    <property type="entry name" value="probable helicase senataxin"/>
    <property type="match status" value="1"/>
</dbReference>
<evidence type="ECO:0000259" key="3">
    <source>
        <dbReference type="Pfam" id="PF12726"/>
    </source>
</evidence>
<dbReference type="GO" id="GO:0004386">
    <property type="term" value="F:helicase activity"/>
    <property type="evidence" value="ECO:0007669"/>
    <property type="project" value="InterPro"/>
</dbReference>